<dbReference type="Proteomes" id="UP000887575">
    <property type="component" value="Unassembled WGS sequence"/>
</dbReference>
<dbReference type="SUPFAM" id="SSF53137">
    <property type="entry name" value="Translational machinery components"/>
    <property type="match status" value="1"/>
</dbReference>
<evidence type="ECO:0000256" key="2">
    <source>
        <dbReference type="ARBA" id="ARBA00023274"/>
    </source>
</evidence>
<keyword evidence="2" id="KW-0687">Ribonucleoprotein</keyword>
<keyword evidence="1" id="KW-0689">Ribosomal protein</keyword>
<organism evidence="3 4">
    <name type="scientific">Mesorhabditis belari</name>
    <dbReference type="NCBI Taxonomy" id="2138241"/>
    <lineage>
        <taxon>Eukaryota</taxon>
        <taxon>Metazoa</taxon>
        <taxon>Ecdysozoa</taxon>
        <taxon>Nematoda</taxon>
        <taxon>Chromadorea</taxon>
        <taxon>Rhabditida</taxon>
        <taxon>Rhabditina</taxon>
        <taxon>Rhabditomorpha</taxon>
        <taxon>Rhabditoidea</taxon>
        <taxon>Rhabditidae</taxon>
        <taxon>Mesorhabditinae</taxon>
        <taxon>Mesorhabditis</taxon>
    </lineage>
</organism>
<evidence type="ECO:0008006" key="5">
    <source>
        <dbReference type="Google" id="ProtNLM"/>
    </source>
</evidence>
<evidence type="ECO:0000313" key="4">
    <source>
        <dbReference type="WBParaSite" id="MBELARI_LOCUS5137"/>
    </source>
</evidence>
<dbReference type="AlphaFoldDB" id="A0AAF3FEB3"/>
<dbReference type="WBParaSite" id="MBELARI_LOCUS5137">
    <property type="protein sequence ID" value="MBELARI_LOCUS5137"/>
    <property type="gene ID" value="MBELARI_LOCUS5137"/>
</dbReference>
<dbReference type="GO" id="GO:0006412">
    <property type="term" value="P:translation"/>
    <property type="evidence" value="ECO:0007669"/>
    <property type="project" value="InterPro"/>
</dbReference>
<keyword evidence="3" id="KW-1185">Reference proteome</keyword>
<proteinExistence type="predicted"/>
<protein>
    <recommendedName>
        <fullName evidence="5">Mitochondrial ribosomal protein L18</fullName>
    </recommendedName>
</protein>
<name>A0AAF3FEB3_9BILA</name>
<dbReference type="InterPro" id="IPR036967">
    <property type="entry name" value="Ribosomal_uS11_sf"/>
</dbReference>
<evidence type="ECO:0000256" key="1">
    <source>
        <dbReference type="ARBA" id="ARBA00022980"/>
    </source>
</evidence>
<evidence type="ECO:0000313" key="3">
    <source>
        <dbReference type="Proteomes" id="UP000887575"/>
    </source>
</evidence>
<reference evidence="4" key="1">
    <citation type="submission" date="2024-02" db="UniProtKB">
        <authorList>
            <consortium name="WormBaseParasite"/>
        </authorList>
    </citation>
    <scope>IDENTIFICATION</scope>
</reference>
<accession>A0AAF3FEB3</accession>
<dbReference type="Gene3D" id="3.30.420.80">
    <property type="entry name" value="Ribosomal protein S11"/>
    <property type="match status" value="1"/>
</dbReference>
<sequence>MNRRGVQFVKKFINRNPLNHQLCGLQPAPKGFEFETNAEKKNFLYKAELTQRGTHQEATITHFKDGIVLRASTKDRSIANQLYSTSDTAAALNLGQVLAMKALQSGILRVASGKTKKGENSKHQEAFYDALEKSGLVLGEIKVPEIDYALNRKMTWERHALHPNRYDKIDDDDAAKEKKNLSF</sequence>
<dbReference type="GO" id="GO:0003735">
    <property type="term" value="F:structural constituent of ribosome"/>
    <property type="evidence" value="ECO:0007669"/>
    <property type="project" value="InterPro"/>
</dbReference>
<dbReference type="GO" id="GO:1990904">
    <property type="term" value="C:ribonucleoprotein complex"/>
    <property type="evidence" value="ECO:0007669"/>
    <property type="project" value="UniProtKB-KW"/>
</dbReference>
<dbReference type="GO" id="GO:0005840">
    <property type="term" value="C:ribosome"/>
    <property type="evidence" value="ECO:0007669"/>
    <property type="project" value="UniProtKB-KW"/>
</dbReference>